<dbReference type="InterPro" id="IPR051929">
    <property type="entry name" value="VirAsm_ModProt"/>
</dbReference>
<dbReference type="SUPFAM" id="SSF102712">
    <property type="entry name" value="JAB1/MPN domain"/>
    <property type="match status" value="1"/>
</dbReference>
<feature type="domain" description="JAB" evidence="6">
    <location>
        <begin position="17"/>
        <end position="130"/>
    </location>
</feature>
<evidence type="ECO:0000256" key="5">
    <source>
        <dbReference type="ARBA" id="ARBA00023049"/>
    </source>
</evidence>
<accession>A0A423PIN2</accession>
<organism evidence="7 8">
    <name type="scientific">Salinisphaera japonica YTM-1</name>
    <dbReference type="NCBI Taxonomy" id="1209778"/>
    <lineage>
        <taxon>Bacteria</taxon>
        <taxon>Pseudomonadati</taxon>
        <taxon>Pseudomonadota</taxon>
        <taxon>Gammaproteobacteria</taxon>
        <taxon>Salinisphaerales</taxon>
        <taxon>Salinisphaeraceae</taxon>
        <taxon>Salinisphaera</taxon>
    </lineage>
</organism>
<evidence type="ECO:0000256" key="3">
    <source>
        <dbReference type="ARBA" id="ARBA00022801"/>
    </source>
</evidence>
<evidence type="ECO:0000313" key="8">
    <source>
        <dbReference type="Proteomes" id="UP000285310"/>
    </source>
</evidence>
<keyword evidence="8" id="KW-1185">Reference proteome</keyword>
<protein>
    <submittedName>
        <fullName evidence="7">Mov34/MPN/PAD-1 family protein</fullName>
    </submittedName>
</protein>
<evidence type="ECO:0000256" key="4">
    <source>
        <dbReference type="ARBA" id="ARBA00022833"/>
    </source>
</evidence>
<dbReference type="InParanoid" id="A0A423PIN2"/>
<dbReference type="Gene3D" id="3.40.140.10">
    <property type="entry name" value="Cytidine Deaminase, domain 2"/>
    <property type="match status" value="1"/>
</dbReference>
<name>A0A423PIN2_9GAMM</name>
<dbReference type="EMBL" id="AYKG01000048">
    <property type="protein sequence ID" value="ROO25467.1"/>
    <property type="molecule type" value="Genomic_DNA"/>
</dbReference>
<dbReference type="AlphaFoldDB" id="A0A423PIN2"/>
<keyword evidence="2" id="KW-0479">Metal-binding</keyword>
<evidence type="ECO:0000256" key="2">
    <source>
        <dbReference type="ARBA" id="ARBA00022723"/>
    </source>
</evidence>
<keyword evidence="3" id="KW-0378">Hydrolase</keyword>
<dbReference type="PANTHER" id="PTHR34858">
    <property type="entry name" value="CYSO-CYSTEINE PEPTIDASE"/>
    <property type="match status" value="1"/>
</dbReference>
<dbReference type="GO" id="GO:0008235">
    <property type="term" value="F:metalloexopeptidase activity"/>
    <property type="evidence" value="ECO:0007669"/>
    <property type="project" value="TreeGrafter"/>
</dbReference>
<dbReference type="OrthoDB" id="9802958at2"/>
<proteinExistence type="predicted"/>
<dbReference type="GO" id="GO:0008270">
    <property type="term" value="F:zinc ion binding"/>
    <property type="evidence" value="ECO:0007669"/>
    <property type="project" value="TreeGrafter"/>
</dbReference>
<evidence type="ECO:0000256" key="1">
    <source>
        <dbReference type="ARBA" id="ARBA00022670"/>
    </source>
</evidence>
<keyword evidence="5" id="KW-0482">Metalloprotease</keyword>
<comment type="caution">
    <text evidence="7">The sequence shown here is derived from an EMBL/GenBank/DDBJ whole genome shotgun (WGS) entry which is preliminary data.</text>
</comment>
<dbReference type="PANTHER" id="PTHR34858:SF1">
    <property type="entry name" value="CYSO-CYSTEINE PEPTIDASE"/>
    <property type="match status" value="1"/>
</dbReference>
<reference evidence="7 8" key="1">
    <citation type="submission" date="2013-10" db="EMBL/GenBank/DDBJ databases">
        <title>Salinisphaera japonica YTM-1 Genome Sequencing.</title>
        <authorList>
            <person name="Lai Q."/>
            <person name="Li C."/>
            <person name="Shao Z."/>
        </authorList>
    </citation>
    <scope>NUCLEOTIDE SEQUENCE [LARGE SCALE GENOMIC DNA]</scope>
    <source>
        <strain evidence="7 8">YTM-1</strain>
    </source>
</reference>
<evidence type="ECO:0000313" key="7">
    <source>
        <dbReference type="EMBL" id="ROO25467.1"/>
    </source>
</evidence>
<gene>
    <name evidence="7" type="ORF">SAJA_13120</name>
</gene>
<keyword evidence="1" id="KW-0645">Protease</keyword>
<evidence type="ECO:0000259" key="6">
    <source>
        <dbReference type="Pfam" id="PF14464"/>
    </source>
</evidence>
<dbReference type="Pfam" id="PF14464">
    <property type="entry name" value="Prok-JAB"/>
    <property type="match status" value="1"/>
</dbReference>
<dbReference type="Proteomes" id="UP000285310">
    <property type="component" value="Unassembled WGS sequence"/>
</dbReference>
<dbReference type="CDD" id="cd08070">
    <property type="entry name" value="MPN_like"/>
    <property type="match status" value="1"/>
</dbReference>
<sequence>MQRPMSRAVPALRLPRELAAGLITRATGAAGHEICGLLTGAEAVRAGHDLTIANRATRAADRFQMDIGQQIEAFRATRRAGHVIVAIYHSHPIGEAVPSGHDRRGHGYPAIPAIIVAPGAEADVIRAWWLEPGSAAECPLIIEPAEGAAFL</sequence>
<dbReference type="InterPro" id="IPR028090">
    <property type="entry name" value="JAB_dom_prok"/>
</dbReference>
<dbReference type="GO" id="GO:0006508">
    <property type="term" value="P:proteolysis"/>
    <property type="evidence" value="ECO:0007669"/>
    <property type="project" value="UniProtKB-KW"/>
</dbReference>
<keyword evidence="4" id="KW-0862">Zinc</keyword>
<dbReference type="RefSeq" id="WP_123659083.1">
    <property type="nucleotide sequence ID" value="NZ_AYKG01000048.1"/>
</dbReference>